<name>A0A8H3M3B5_9GLOM</name>
<reference evidence="6" key="1">
    <citation type="submission" date="2019-10" db="EMBL/GenBank/DDBJ databases">
        <title>Conservation and host-specific expression of non-tandemly repeated heterogenous ribosome RNA gene in arbuscular mycorrhizal fungi.</title>
        <authorList>
            <person name="Maeda T."/>
            <person name="Kobayashi Y."/>
            <person name="Nakagawa T."/>
            <person name="Ezawa T."/>
            <person name="Yamaguchi K."/>
            <person name="Bino T."/>
            <person name="Nishimoto Y."/>
            <person name="Shigenobu S."/>
            <person name="Kawaguchi M."/>
        </authorList>
    </citation>
    <scope>NUCLEOTIDE SEQUENCE</scope>
    <source>
        <strain evidence="6">HR1</strain>
    </source>
</reference>
<evidence type="ECO:0000256" key="3">
    <source>
        <dbReference type="SAM" id="Phobius"/>
    </source>
</evidence>
<proteinExistence type="predicted"/>
<evidence type="ECO:0000256" key="4">
    <source>
        <dbReference type="SAM" id="SignalP"/>
    </source>
</evidence>
<dbReference type="EMBL" id="BLAL01000285">
    <property type="protein sequence ID" value="GES99893.1"/>
    <property type="molecule type" value="Genomic_DNA"/>
</dbReference>
<dbReference type="PANTHER" id="PTHR46093">
    <property type="entry name" value="ACYL-COA-BINDING DOMAIN-CONTAINING PROTEIN 5"/>
    <property type="match status" value="1"/>
</dbReference>
<keyword evidence="2" id="KW-0677">Repeat</keyword>
<evidence type="ECO:0000256" key="1">
    <source>
        <dbReference type="ARBA" id="ARBA00022441"/>
    </source>
</evidence>
<dbReference type="InterPro" id="IPR056737">
    <property type="entry name" value="Beta-prop_ATRN-MKLN-like"/>
</dbReference>
<feature type="transmembrane region" description="Helical" evidence="3">
    <location>
        <begin position="314"/>
        <end position="334"/>
    </location>
</feature>
<protein>
    <recommendedName>
        <fullName evidence="5">Attractin/MKLN-like beta-propeller domain-containing protein</fullName>
    </recommendedName>
</protein>
<gene>
    <name evidence="6" type="ORF">RCL2_002637300</name>
</gene>
<feature type="signal peptide" evidence="4">
    <location>
        <begin position="1"/>
        <end position="21"/>
    </location>
</feature>
<accession>A0A8H3M3B5</accession>
<feature type="domain" description="Attractin/MKLN-like beta-propeller" evidence="5">
    <location>
        <begin position="57"/>
        <end position="278"/>
    </location>
</feature>
<evidence type="ECO:0000256" key="2">
    <source>
        <dbReference type="ARBA" id="ARBA00022737"/>
    </source>
</evidence>
<evidence type="ECO:0000259" key="5">
    <source>
        <dbReference type="Pfam" id="PF24981"/>
    </source>
</evidence>
<dbReference type="Gene3D" id="2.120.10.80">
    <property type="entry name" value="Kelch-type beta propeller"/>
    <property type="match status" value="1"/>
</dbReference>
<dbReference type="PANTHER" id="PTHR46093:SF18">
    <property type="entry name" value="FIBRONECTIN TYPE-III DOMAIN-CONTAINING PROTEIN"/>
    <property type="match status" value="1"/>
</dbReference>
<comment type="caution">
    <text evidence="6">The sequence shown here is derived from an EMBL/GenBank/DDBJ whole genome shotgun (WGS) entry which is preliminary data.</text>
</comment>
<dbReference type="Proteomes" id="UP000615446">
    <property type="component" value="Unassembled WGS sequence"/>
</dbReference>
<feature type="chain" id="PRO_5033988336" description="Attractin/MKLN-like beta-propeller domain-containing protein" evidence="4">
    <location>
        <begin position="22"/>
        <end position="356"/>
    </location>
</feature>
<organism evidence="6 7">
    <name type="scientific">Rhizophagus clarus</name>
    <dbReference type="NCBI Taxonomy" id="94130"/>
    <lineage>
        <taxon>Eukaryota</taxon>
        <taxon>Fungi</taxon>
        <taxon>Fungi incertae sedis</taxon>
        <taxon>Mucoromycota</taxon>
        <taxon>Glomeromycotina</taxon>
        <taxon>Glomeromycetes</taxon>
        <taxon>Glomerales</taxon>
        <taxon>Glomeraceae</taxon>
        <taxon>Rhizophagus</taxon>
    </lineage>
</organism>
<keyword evidence="4" id="KW-0732">Signal</keyword>
<keyword evidence="1" id="KW-0880">Kelch repeat</keyword>
<dbReference type="Pfam" id="PF24981">
    <property type="entry name" value="Beta-prop_ATRN-LZTR1"/>
    <property type="match status" value="1"/>
</dbReference>
<keyword evidence="3" id="KW-0472">Membrane</keyword>
<dbReference type="OrthoDB" id="432528at2759"/>
<evidence type="ECO:0000313" key="7">
    <source>
        <dbReference type="Proteomes" id="UP000615446"/>
    </source>
</evidence>
<evidence type="ECO:0000313" key="6">
    <source>
        <dbReference type="EMBL" id="GES99893.1"/>
    </source>
</evidence>
<keyword evidence="3" id="KW-1133">Transmembrane helix</keyword>
<dbReference type="InterPro" id="IPR015915">
    <property type="entry name" value="Kelch-typ_b-propeller"/>
</dbReference>
<dbReference type="InterPro" id="IPR011043">
    <property type="entry name" value="Gal_Oxase/kelch_b-propeller"/>
</dbReference>
<sequence>MIKFRKYLMFMLLCSSSLTYAQYSPKTRFRHASILIDSKLYFIGGFDSGATTINNMIYLFGCLMVNDNTSLIYQYDINSNKWAVSSTVGPSLPAHRIRNDVVIESSTGRIFYFGGNDDANRLLNDMWIFNTNNNQLSWQQITTASISICCFSAILLPDGYILYIGGRSNDKDRDFYLNNITRYNTKSNDWDVKKTKGDNILYRPGFSANLVPDGRIIVYGGTEPLLSITVQDDLYVLNTTTYEWTIPEVENKPITKSFHTACLYENYMIVAFGMLNDNLPDSKIYLLDITNKITYKWVTDFKSAESIENRNTHVVIIICAVVSSTSILIFIGLYRPYKKKGNNKQESSKIVFDDLN</sequence>
<dbReference type="AlphaFoldDB" id="A0A8H3M3B5"/>
<keyword evidence="3" id="KW-0812">Transmembrane</keyword>
<dbReference type="SUPFAM" id="SSF50965">
    <property type="entry name" value="Galactose oxidase, central domain"/>
    <property type="match status" value="1"/>
</dbReference>